<organism evidence="4 5">
    <name type="scientific">Acidothermus cellulolyticus (strain ATCC 43068 / DSM 8971 / 11B)</name>
    <dbReference type="NCBI Taxonomy" id="351607"/>
    <lineage>
        <taxon>Bacteria</taxon>
        <taxon>Bacillati</taxon>
        <taxon>Actinomycetota</taxon>
        <taxon>Actinomycetes</taxon>
        <taxon>Acidothermales</taxon>
        <taxon>Acidothermaceae</taxon>
        <taxon>Acidothermus</taxon>
    </lineage>
</organism>
<dbReference type="InterPro" id="IPR034650">
    <property type="entry name" value="YuaB-like"/>
</dbReference>
<dbReference type="Pfam" id="PF04122">
    <property type="entry name" value="CW_binding_2"/>
    <property type="match status" value="3"/>
</dbReference>
<feature type="compositionally biased region" description="Polar residues" evidence="1">
    <location>
        <begin position="81"/>
        <end position="91"/>
    </location>
</feature>
<dbReference type="GO" id="GO:0004252">
    <property type="term" value="F:serine-type endopeptidase activity"/>
    <property type="evidence" value="ECO:0007669"/>
    <property type="project" value="InterPro"/>
</dbReference>
<dbReference type="CDD" id="cd04056">
    <property type="entry name" value="Peptidases_S53"/>
    <property type="match status" value="1"/>
</dbReference>
<evidence type="ECO:0000256" key="2">
    <source>
        <dbReference type="SAM" id="SignalP"/>
    </source>
</evidence>
<dbReference type="CDD" id="cd14670">
    <property type="entry name" value="BslA_like"/>
    <property type="match status" value="1"/>
</dbReference>
<dbReference type="Proteomes" id="UP000008221">
    <property type="component" value="Chromosome"/>
</dbReference>
<protein>
    <submittedName>
        <fullName evidence="4">Protease-like protein</fullName>
    </submittedName>
</protein>
<dbReference type="HOGENOM" id="CLU_293140_0_0_11"/>
<feature type="domain" description="Peptidase S53" evidence="3">
    <location>
        <begin position="234"/>
        <end position="591"/>
    </location>
</feature>
<dbReference type="PANTHER" id="PTHR14218">
    <property type="entry name" value="PROTEASE S8 TRIPEPTIDYL PEPTIDASE I CLN2"/>
    <property type="match status" value="1"/>
</dbReference>
<dbReference type="AlphaFoldDB" id="A0LVJ1"/>
<evidence type="ECO:0000313" key="4">
    <source>
        <dbReference type="EMBL" id="ABK53451.1"/>
    </source>
</evidence>
<evidence type="ECO:0000313" key="5">
    <source>
        <dbReference type="Proteomes" id="UP000008221"/>
    </source>
</evidence>
<dbReference type="Gene3D" id="3.40.50.200">
    <property type="entry name" value="Peptidase S8/S53 domain"/>
    <property type="match status" value="1"/>
</dbReference>
<feature type="chain" id="PRO_5002627464" evidence="2">
    <location>
        <begin position="27"/>
        <end position="1037"/>
    </location>
</feature>
<keyword evidence="4" id="KW-0645">Protease</keyword>
<reference evidence="4 5" key="1">
    <citation type="journal article" date="2009" name="Genome Res.">
        <title>Complete genome of the cellulolytic thermophile Acidothermus cellulolyticus 11B provides insights into its ecophysiological and evolutionary adaptations.</title>
        <authorList>
            <person name="Barabote R.D."/>
            <person name="Xie G."/>
            <person name="Leu D.H."/>
            <person name="Normand P."/>
            <person name="Necsulea A."/>
            <person name="Daubin V."/>
            <person name="Medigue C."/>
            <person name="Adney W.S."/>
            <person name="Xu X.C."/>
            <person name="Lapidus A."/>
            <person name="Parales R.E."/>
            <person name="Detter C."/>
            <person name="Pujic P."/>
            <person name="Bruce D."/>
            <person name="Lavire C."/>
            <person name="Challacombe J.F."/>
            <person name="Brettin T.S."/>
            <person name="Berry A.M."/>
        </authorList>
    </citation>
    <scope>NUCLEOTIDE SEQUENCE [LARGE SCALE GENOMIC DNA]</scope>
    <source>
        <strain evidence="5">ATCC 43068 / DSM 8971 / 11B</strain>
    </source>
</reference>
<name>A0LVJ1_ACIC1</name>
<dbReference type="InterPro" id="IPR050819">
    <property type="entry name" value="Tripeptidyl-peptidase_I"/>
</dbReference>
<dbReference type="Gene3D" id="3.40.50.12090">
    <property type="match status" value="1"/>
</dbReference>
<dbReference type="GO" id="GO:0006508">
    <property type="term" value="P:proteolysis"/>
    <property type="evidence" value="ECO:0007669"/>
    <property type="project" value="UniProtKB-KW"/>
</dbReference>
<dbReference type="KEGG" id="ace:Acel_1679"/>
<dbReference type="PANTHER" id="PTHR14218:SF15">
    <property type="entry name" value="TRIPEPTIDYL-PEPTIDASE 1"/>
    <property type="match status" value="1"/>
</dbReference>
<keyword evidence="5" id="KW-1185">Reference proteome</keyword>
<feature type="signal peptide" evidence="2">
    <location>
        <begin position="1"/>
        <end position="26"/>
    </location>
</feature>
<keyword evidence="2" id="KW-0732">Signal</keyword>
<dbReference type="InterPro" id="IPR036852">
    <property type="entry name" value="Peptidase_S8/S53_dom_sf"/>
</dbReference>
<dbReference type="SUPFAM" id="SSF52743">
    <property type="entry name" value="Subtilisin-like"/>
    <property type="match status" value="1"/>
</dbReference>
<dbReference type="InterPro" id="IPR030400">
    <property type="entry name" value="Sedolisin_dom"/>
</dbReference>
<sequence>MHATQWRRRVTTIGLLVVVLGWTAHAASSDHAEQTQLRRVATPPISALAVNAQPSDAAVPLVLDSAAPAAIAGPPQIPQPDTANASTSGRVPTTRPLAGDTPVQATIALRSAVVPSAIDAGIHRLRTNGLSVTLLGDPPVALLVHGTARQVNRVFRTSVVSYRGIADQEILTFAMPPALPADLAAATGTAFVRRGQATSAHRLTAVPAAFSTAGGAVSPQPCTAAANAASATGAHTADQIASHYNIGPLYAAAPQRPVTVALVEFEPFNPADIAAFQQCYGTHATVTTVQVDGGAGAGTGSGRAATDIEMVIAAAPDANIVVYQAPGDTGSVYDTYARIAADNTAQVVVTSWGICEPTATVSSLPTLERPLFEQMARNGQTVLAAAGDSGSAACYAPPSATDTSLAVLDPASQPTITAVGGTSFAGVSDPDISWHTAGGAGGGGISHIWPMPRYQAGATTTQNSPALCNAPTGSACRQVPDISMLADPTHGYVAYVGGTWRAVGGTGAATATFAGILALIDESCVAGPVGLINPALYRLAGTSAVVDVTQGPNTDLTGTNGGAYPPATGVDLATGLGRPDAAALAAALCPPTGAAGSGTITVDPNLVVTNSSTSLTFRYTPASGTGMVNGELDITVPGTWSLPTTTSGQPGYTTADAGVLTVSGNTIVLRSITLPANSTVTVTFGDTSGGPGARTPSAAQITTFATASAPASAGGAAGLARNPAVRVLTPGGSQAGQGTLLRIAGADRIGTAIAASQLRFTTGGASAVVLARADIFPDALAGVPLAAQVHGPLLLTPPSSLPIAVLNEIQRVLPVGGPVFLLGGTAALSATVEQQLVTLGYLPHRISGMDRFDTAVQIAHALGDPTTILECSGLDFPDALSAGPAAVITHGAVLLTAGPDQAAATAAYLTVHPRVTRYAIGGPAAHADPGAIPLVGADRYATSVLVAQQFFTAPSGIGLASGAAFPDALAGGPATAEAGGPLLLVPPSGALPTGTANYFSAVASSVLTGWLFGGTAAVGTDIASETAQALVLVPPPS</sequence>
<feature type="region of interest" description="Disordered" evidence="1">
    <location>
        <begin position="72"/>
        <end position="99"/>
    </location>
</feature>
<evidence type="ECO:0000259" key="3">
    <source>
        <dbReference type="PROSITE" id="PS51695"/>
    </source>
</evidence>
<dbReference type="STRING" id="351607.Acel_1679"/>
<dbReference type="InterPro" id="IPR007253">
    <property type="entry name" value="Cell_wall-bd_2"/>
</dbReference>
<dbReference type="GO" id="GO:0008240">
    <property type="term" value="F:tripeptidyl-peptidase activity"/>
    <property type="evidence" value="ECO:0007669"/>
    <property type="project" value="TreeGrafter"/>
</dbReference>
<evidence type="ECO:0000256" key="1">
    <source>
        <dbReference type="SAM" id="MobiDB-lite"/>
    </source>
</evidence>
<keyword evidence="4" id="KW-0378">Hydrolase</keyword>
<dbReference type="eggNOG" id="COG4934">
    <property type="taxonomic scope" value="Bacteria"/>
</dbReference>
<dbReference type="PROSITE" id="PS51695">
    <property type="entry name" value="SEDOLISIN"/>
    <property type="match status" value="1"/>
</dbReference>
<accession>A0LVJ1</accession>
<dbReference type="InParanoid" id="A0LVJ1"/>
<gene>
    <name evidence="4" type="ordered locus">Acel_1679</name>
</gene>
<proteinExistence type="predicted"/>
<dbReference type="EMBL" id="CP000481">
    <property type="protein sequence ID" value="ABK53451.1"/>
    <property type="molecule type" value="Genomic_DNA"/>
</dbReference>